<dbReference type="InterPro" id="IPR013083">
    <property type="entry name" value="Znf_RING/FYVE/PHD"/>
</dbReference>
<keyword evidence="4" id="KW-1133">Transmembrane helix</keyword>
<dbReference type="InterPro" id="IPR011011">
    <property type="entry name" value="Znf_FYVE_PHD"/>
</dbReference>
<evidence type="ECO:0000256" key="3">
    <source>
        <dbReference type="SAM" id="MobiDB-lite"/>
    </source>
</evidence>
<dbReference type="EMBL" id="CALNXI010002626">
    <property type="protein sequence ID" value="CAH3189523.1"/>
    <property type="molecule type" value="Genomic_DNA"/>
</dbReference>
<feature type="domain" description="RabBD" evidence="5">
    <location>
        <begin position="16"/>
        <end position="73"/>
    </location>
</feature>
<dbReference type="Proteomes" id="UP001159427">
    <property type="component" value="Unassembled WGS sequence"/>
</dbReference>
<feature type="transmembrane region" description="Helical" evidence="4">
    <location>
        <begin position="125"/>
        <end position="148"/>
    </location>
</feature>
<dbReference type="PROSITE" id="PS50916">
    <property type="entry name" value="RABBD"/>
    <property type="match status" value="1"/>
</dbReference>
<dbReference type="InterPro" id="IPR039032">
    <property type="entry name" value="Rim-like"/>
</dbReference>
<sequence length="156" mass="17764">MMRKMAGSRLPASPPPPDLSNLTEEEKQIIQCVLQRQKQMEEETIELQRNLEKEVESYQNKVERKTGQSVTKSEENVCEICHKTKFTDGSGKECKYCKLKVCARCGVQVTIPGSKQVNFANSLNVLNIVKILLLFLSVIHVFLFSKIFGGPKYSYF</sequence>
<dbReference type="InterPro" id="IPR054386">
    <property type="entry name" value="RIM_Znf"/>
</dbReference>
<accession>A0ABN8SDC3</accession>
<dbReference type="InterPro" id="IPR010911">
    <property type="entry name" value="Rab_BD"/>
</dbReference>
<comment type="caution">
    <text evidence="6">The sequence shown here is derived from an EMBL/GenBank/DDBJ whole genome shotgun (WGS) entry which is preliminary data.</text>
</comment>
<keyword evidence="4" id="KW-0472">Membrane</keyword>
<keyword evidence="7" id="KW-1185">Reference proteome</keyword>
<dbReference type="SUPFAM" id="SSF57903">
    <property type="entry name" value="FYVE/PHD zinc finger"/>
    <property type="match status" value="1"/>
</dbReference>
<dbReference type="PANTHER" id="PTHR12157">
    <property type="entry name" value="REGULATING SYNAPTIC MEMBRANE EXOCYTOSIS PROTEIN"/>
    <property type="match status" value="1"/>
</dbReference>
<feature type="coiled-coil region" evidence="2">
    <location>
        <begin position="30"/>
        <end position="68"/>
    </location>
</feature>
<feature type="region of interest" description="Disordered" evidence="3">
    <location>
        <begin position="1"/>
        <end position="21"/>
    </location>
</feature>
<name>A0ABN8SDC3_9CNID</name>
<evidence type="ECO:0000256" key="4">
    <source>
        <dbReference type="SAM" id="Phobius"/>
    </source>
</evidence>
<keyword evidence="1" id="KW-0677">Repeat</keyword>
<evidence type="ECO:0000256" key="2">
    <source>
        <dbReference type="SAM" id="Coils"/>
    </source>
</evidence>
<dbReference type="Pfam" id="PF22601">
    <property type="entry name" value="RIM2a_ZnF"/>
    <property type="match status" value="1"/>
</dbReference>
<evidence type="ECO:0000313" key="7">
    <source>
        <dbReference type="Proteomes" id="UP001159427"/>
    </source>
</evidence>
<dbReference type="PANTHER" id="PTHR12157:SF21">
    <property type="entry name" value="RAB3 INTERACTING MOLECULE, ISOFORM F"/>
    <property type="match status" value="1"/>
</dbReference>
<evidence type="ECO:0000256" key="1">
    <source>
        <dbReference type="ARBA" id="ARBA00022737"/>
    </source>
</evidence>
<gene>
    <name evidence="6" type="ORF">PEVE_00019471</name>
</gene>
<proteinExistence type="predicted"/>
<evidence type="ECO:0000259" key="5">
    <source>
        <dbReference type="PROSITE" id="PS50916"/>
    </source>
</evidence>
<keyword evidence="2" id="KW-0175">Coiled coil</keyword>
<evidence type="ECO:0000313" key="6">
    <source>
        <dbReference type="EMBL" id="CAH3189523.1"/>
    </source>
</evidence>
<organism evidence="6 7">
    <name type="scientific">Porites evermanni</name>
    <dbReference type="NCBI Taxonomy" id="104178"/>
    <lineage>
        <taxon>Eukaryota</taxon>
        <taxon>Metazoa</taxon>
        <taxon>Cnidaria</taxon>
        <taxon>Anthozoa</taxon>
        <taxon>Hexacorallia</taxon>
        <taxon>Scleractinia</taxon>
        <taxon>Fungiina</taxon>
        <taxon>Poritidae</taxon>
        <taxon>Porites</taxon>
    </lineage>
</organism>
<protein>
    <recommendedName>
        <fullName evidence="5">RabBD domain-containing protein</fullName>
    </recommendedName>
</protein>
<reference evidence="6 7" key="1">
    <citation type="submission" date="2022-05" db="EMBL/GenBank/DDBJ databases">
        <authorList>
            <consortium name="Genoscope - CEA"/>
            <person name="William W."/>
        </authorList>
    </citation>
    <scope>NUCLEOTIDE SEQUENCE [LARGE SCALE GENOMIC DNA]</scope>
</reference>
<feature type="non-terminal residue" evidence="6">
    <location>
        <position position="156"/>
    </location>
</feature>
<keyword evidence="4" id="KW-0812">Transmembrane</keyword>
<dbReference type="Gene3D" id="3.30.40.10">
    <property type="entry name" value="Zinc/RING finger domain, C3HC4 (zinc finger)"/>
    <property type="match status" value="1"/>
</dbReference>